<keyword evidence="2" id="KW-1185">Reference proteome</keyword>
<proteinExistence type="predicted"/>
<dbReference type="EMBL" id="JAHQIW010005370">
    <property type="protein sequence ID" value="KAJ1365830.1"/>
    <property type="molecule type" value="Genomic_DNA"/>
</dbReference>
<comment type="caution">
    <text evidence="1">The sequence shown here is derived from an EMBL/GenBank/DDBJ whole genome shotgun (WGS) entry which is preliminary data.</text>
</comment>
<dbReference type="AlphaFoldDB" id="A0AAD5QX29"/>
<evidence type="ECO:0000313" key="2">
    <source>
        <dbReference type="Proteomes" id="UP001196413"/>
    </source>
</evidence>
<evidence type="ECO:0000313" key="1">
    <source>
        <dbReference type="EMBL" id="KAJ1365830.1"/>
    </source>
</evidence>
<sequence length="81" mass="8746">MNIIIVNWSRMMWEGLMDRAVRMLLSGPFESHLFQAVNSLGVLSSDDTMNVLVSDSVMVSGDVIASDSVIASDNVIITDGA</sequence>
<gene>
    <name evidence="1" type="ORF">KIN20_026270</name>
</gene>
<dbReference type="Proteomes" id="UP001196413">
    <property type="component" value="Unassembled WGS sequence"/>
</dbReference>
<reference evidence="1" key="1">
    <citation type="submission" date="2021-06" db="EMBL/GenBank/DDBJ databases">
        <title>Parelaphostrongylus tenuis whole genome reference sequence.</title>
        <authorList>
            <person name="Garwood T.J."/>
            <person name="Larsen P.A."/>
            <person name="Fountain-Jones N.M."/>
            <person name="Garbe J.R."/>
            <person name="Macchietto M.G."/>
            <person name="Kania S.A."/>
            <person name="Gerhold R.W."/>
            <person name="Richards J.E."/>
            <person name="Wolf T.M."/>
        </authorList>
    </citation>
    <scope>NUCLEOTIDE SEQUENCE</scope>
    <source>
        <strain evidence="1">MNPRO001-30</strain>
        <tissue evidence="1">Meninges</tissue>
    </source>
</reference>
<organism evidence="1 2">
    <name type="scientific">Parelaphostrongylus tenuis</name>
    <name type="common">Meningeal worm</name>
    <dbReference type="NCBI Taxonomy" id="148309"/>
    <lineage>
        <taxon>Eukaryota</taxon>
        <taxon>Metazoa</taxon>
        <taxon>Ecdysozoa</taxon>
        <taxon>Nematoda</taxon>
        <taxon>Chromadorea</taxon>
        <taxon>Rhabditida</taxon>
        <taxon>Rhabditina</taxon>
        <taxon>Rhabditomorpha</taxon>
        <taxon>Strongyloidea</taxon>
        <taxon>Metastrongylidae</taxon>
        <taxon>Parelaphostrongylus</taxon>
    </lineage>
</organism>
<accession>A0AAD5QX29</accession>
<name>A0AAD5QX29_PARTN</name>
<protein>
    <submittedName>
        <fullName evidence="1">Uncharacterized protein</fullName>
    </submittedName>
</protein>